<reference evidence="1" key="1">
    <citation type="submission" date="2023-03" db="EMBL/GenBank/DDBJ databases">
        <title>Massive genome expansion in bonnet fungi (Mycena s.s.) driven by repeated elements and novel gene families across ecological guilds.</title>
        <authorList>
            <consortium name="Lawrence Berkeley National Laboratory"/>
            <person name="Harder C.B."/>
            <person name="Miyauchi S."/>
            <person name="Viragh M."/>
            <person name="Kuo A."/>
            <person name="Thoen E."/>
            <person name="Andreopoulos B."/>
            <person name="Lu D."/>
            <person name="Skrede I."/>
            <person name="Drula E."/>
            <person name="Henrissat B."/>
            <person name="Morin E."/>
            <person name="Kohler A."/>
            <person name="Barry K."/>
            <person name="LaButti K."/>
            <person name="Morin E."/>
            <person name="Salamov A."/>
            <person name="Lipzen A."/>
            <person name="Mereny Z."/>
            <person name="Hegedus B."/>
            <person name="Baldrian P."/>
            <person name="Stursova M."/>
            <person name="Weitz H."/>
            <person name="Taylor A."/>
            <person name="Grigoriev I.V."/>
            <person name="Nagy L.G."/>
            <person name="Martin F."/>
            <person name="Kauserud H."/>
        </authorList>
    </citation>
    <scope>NUCLEOTIDE SEQUENCE</scope>
    <source>
        <strain evidence="1">CBHHK067</strain>
    </source>
</reference>
<comment type="caution">
    <text evidence="1">The sequence shown here is derived from an EMBL/GenBank/DDBJ whole genome shotgun (WGS) entry which is preliminary data.</text>
</comment>
<sequence>MTGSLNVIGPDRRARPDQANWVFPTWSDGDQLVVSNREEGRCYSLPRDLLKDPSFDLYHWYEEAAIDLCNPPDSEAWLHTDSDLELPSSGEDSMPDLELGTSELALCVRLVRQRF</sequence>
<gene>
    <name evidence="1" type="ORF">B0H17DRAFT_1145401</name>
</gene>
<accession>A0AAD7CR43</accession>
<evidence type="ECO:0000313" key="2">
    <source>
        <dbReference type="Proteomes" id="UP001221757"/>
    </source>
</evidence>
<dbReference type="EMBL" id="JARKIE010000273">
    <property type="protein sequence ID" value="KAJ7658985.1"/>
    <property type="molecule type" value="Genomic_DNA"/>
</dbReference>
<name>A0AAD7CR43_MYCRO</name>
<dbReference type="Proteomes" id="UP001221757">
    <property type="component" value="Unassembled WGS sequence"/>
</dbReference>
<protein>
    <submittedName>
        <fullName evidence="1">Uncharacterized protein</fullName>
    </submittedName>
</protein>
<proteinExistence type="predicted"/>
<organism evidence="1 2">
    <name type="scientific">Mycena rosella</name>
    <name type="common">Pink bonnet</name>
    <name type="synonym">Agaricus rosellus</name>
    <dbReference type="NCBI Taxonomy" id="1033263"/>
    <lineage>
        <taxon>Eukaryota</taxon>
        <taxon>Fungi</taxon>
        <taxon>Dikarya</taxon>
        <taxon>Basidiomycota</taxon>
        <taxon>Agaricomycotina</taxon>
        <taxon>Agaricomycetes</taxon>
        <taxon>Agaricomycetidae</taxon>
        <taxon>Agaricales</taxon>
        <taxon>Marasmiineae</taxon>
        <taxon>Mycenaceae</taxon>
        <taxon>Mycena</taxon>
    </lineage>
</organism>
<evidence type="ECO:0000313" key="1">
    <source>
        <dbReference type="EMBL" id="KAJ7658985.1"/>
    </source>
</evidence>
<keyword evidence="2" id="KW-1185">Reference proteome</keyword>
<dbReference type="AlphaFoldDB" id="A0AAD7CR43"/>